<dbReference type="Proteomes" id="UP001244563">
    <property type="component" value="Unassembled WGS sequence"/>
</dbReference>
<gene>
    <name evidence="1" type="ORF">J2T10_001272</name>
</gene>
<dbReference type="RefSeq" id="WP_082924612.1">
    <property type="nucleotide sequence ID" value="NZ_BDDW01000003.1"/>
</dbReference>
<dbReference type="EMBL" id="JAUSSW010000002">
    <property type="protein sequence ID" value="MDQ0101639.1"/>
    <property type="molecule type" value="Genomic_DNA"/>
</dbReference>
<accession>A0ABT9TK36</accession>
<protein>
    <recommendedName>
        <fullName evidence="3">Rhamnosyltransferase</fullName>
    </recommendedName>
</protein>
<evidence type="ECO:0000313" key="2">
    <source>
        <dbReference type="Proteomes" id="UP001244563"/>
    </source>
</evidence>
<keyword evidence="2" id="KW-1185">Reference proteome</keyword>
<reference evidence="1 2" key="1">
    <citation type="submission" date="2023-07" db="EMBL/GenBank/DDBJ databases">
        <title>Sorghum-associated microbial communities from plants grown in Nebraska, USA.</title>
        <authorList>
            <person name="Schachtman D."/>
        </authorList>
    </citation>
    <scope>NUCLEOTIDE SEQUENCE [LARGE SCALE GENOMIC DNA]</scope>
    <source>
        <strain evidence="1 2">CC523</strain>
    </source>
</reference>
<evidence type="ECO:0000313" key="1">
    <source>
        <dbReference type="EMBL" id="MDQ0101639.1"/>
    </source>
</evidence>
<name>A0ABT9TK36_PAENI</name>
<dbReference type="Pfam" id="PF11316">
    <property type="entry name" value="Rhamno_transf"/>
    <property type="match status" value="1"/>
</dbReference>
<comment type="caution">
    <text evidence="1">The sequence shown here is derived from an EMBL/GenBank/DDBJ whole genome shotgun (WGS) entry which is preliminary data.</text>
</comment>
<evidence type="ECO:0008006" key="3">
    <source>
        <dbReference type="Google" id="ProtNLM"/>
    </source>
</evidence>
<sequence>MNVDKPGNPPSGIDHVLLTRFNLPSRGFESLVRAQEGWLRDRIALFERYCLPAVKAQTNRDFRWIIYFDPESPAWLLDRVHGLNREGTFVALFRTEVSPSELLEDIRTVTGGGRGTLLTTNLDNDDGLAIDFVDRVQKAAHDAGNSAIYLVSGLVMGKGSVFLRNDPHNAFCSVSAPWSAPVTCWAAWHNRLGQSMKVTSLRGAPGWLQLVHDHNVSNRIRGRRVSPQPYRALFPALLADAPIPTASSIFVDRVFESPLRALRELARKGAKAVTIALLGTQGIDRVKTLLANRRSTVSRT</sequence>
<dbReference type="InterPro" id="IPR021466">
    <property type="entry name" value="Put_rhamnosyl_transferase"/>
</dbReference>
<organism evidence="1 2">
    <name type="scientific">Paenarthrobacter nicotinovorans</name>
    <name type="common">Arthrobacter nicotinovorans</name>
    <dbReference type="NCBI Taxonomy" id="29320"/>
    <lineage>
        <taxon>Bacteria</taxon>
        <taxon>Bacillati</taxon>
        <taxon>Actinomycetota</taxon>
        <taxon>Actinomycetes</taxon>
        <taxon>Micrococcales</taxon>
        <taxon>Micrococcaceae</taxon>
        <taxon>Paenarthrobacter</taxon>
    </lineage>
</organism>
<proteinExistence type="predicted"/>